<dbReference type="EMBL" id="GBRH01226684">
    <property type="protein sequence ID" value="JAD71211.1"/>
    <property type="molecule type" value="Transcribed_RNA"/>
</dbReference>
<organism evidence="1">
    <name type="scientific">Arundo donax</name>
    <name type="common">Giant reed</name>
    <name type="synonym">Donax arundinaceus</name>
    <dbReference type="NCBI Taxonomy" id="35708"/>
    <lineage>
        <taxon>Eukaryota</taxon>
        <taxon>Viridiplantae</taxon>
        <taxon>Streptophyta</taxon>
        <taxon>Embryophyta</taxon>
        <taxon>Tracheophyta</taxon>
        <taxon>Spermatophyta</taxon>
        <taxon>Magnoliopsida</taxon>
        <taxon>Liliopsida</taxon>
        <taxon>Poales</taxon>
        <taxon>Poaceae</taxon>
        <taxon>PACMAD clade</taxon>
        <taxon>Arundinoideae</taxon>
        <taxon>Arundineae</taxon>
        <taxon>Arundo</taxon>
    </lineage>
</organism>
<name>A0A0A9C6M3_ARUDO</name>
<reference evidence="1" key="2">
    <citation type="journal article" date="2015" name="Data Brief">
        <title>Shoot transcriptome of the giant reed, Arundo donax.</title>
        <authorList>
            <person name="Barrero R.A."/>
            <person name="Guerrero F.D."/>
            <person name="Moolhuijzen P."/>
            <person name="Goolsby J.A."/>
            <person name="Tidwell J."/>
            <person name="Bellgard S.E."/>
            <person name="Bellgard M.I."/>
        </authorList>
    </citation>
    <scope>NUCLEOTIDE SEQUENCE</scope>
    <source>
        <tissue evidence="1">Shoot tissue taken approximately 20 cm above the soil surface</tissue>
    </source>
</reference>
<protein>
    <submittedName>
        <fullName evidence="1">Uncharacterized protein</fullName>
    </submittedName>
</protein>
<reference evidence="1" key="1">
    <citation type="submission" date="2014-09" db="EMBL/GenBank/DDBJ databases">
        <authorList>
            <person name="Magalhaes I.L.F."/>
            <person name="Oliveira U."/>
            <person name="Santos F.R."/>
            <person name="Vidigal T.H.D.A."/>
            <person name="Brescovit A.D."/>
            <person name="Santos A.J."/>
        </authorList>
    </citation>
    <scope>NUCLEOTIDE SEQUENCE</scope>
    <source>
        <tissue evidence="1">Shoot tissue taken approximately 20 cm above the soil surface</tissue>
    </source>
</reference>
<accession>A0A0A9C6M3</accession>
<dbReference type="AlphaFoldDB" id="A0A0A9C6M3"/>
<proteinExistence type="predicted"/>
<evidence type="ECO:0000313" key="1">
    <source>
        <dbReference type="EMBL" id="JAD71211.1"/>
    </source>
</evidence>
<sequence length="56" mass="6572">MKKLTTFPTGVSQMNGEHVADICVHSMYRYRREICSNLTGDWKMIKVLNRNKELNI</sequence>